<comment type="caution">
    <text evidence="1">The sequence shown here is derived from an EMBL/GenBank/DDBJ whole genome shotgun (WGS) entry which is preliminary data.</text>
</comment>
<reference evidence="3 4" key="1">
    <citation type="submission" date="2017-09" db="EMBL/GenBank/DDBJ databases">
        <title>Large-scale bioinformatics analysis of Bacillus genomes uncovers conserved roles of natural products in bacterial physiology.</title>
        <authorList>
            <consortium name="Agbiome Team Llc"/>
            <person name="Bleich R.M."/>
            <person name="Grubbs K.J."/>
            <person name="Santa Maria K.C."/>
            <person name="Allen S.E."/>
            <person name="Farag S."/>
            <person name="Shank E.A."/>
            <person name="Bowers A."/>
        </authorList>
    </citation>
    <scope>NUCLEOTIDE SEQUENCE [LARGE SCALE GENOMIC DNA]</scope>
    <source>
        <strain evidence="2 3">AFS050027</strain>
        <strain evidence="1 4">AFS061806</strain>
    </source>
</reference>
<feature type="non-terminal residue" evidence="1">
    <location>
        <position position="1"/>
    </location>
</feature>
<dbReference type="Proteomes" id="UP000223777">
    <property type="component" value="Unassembled WGS sequence"/>
</dbReference>
<dbReference type="EMBL" id="NVDG01000078">
    <property type="protein sequence ID" value="PFU37293.1"/>
    <property type="molecule type" value="Genomic_DNA"/>
</dbReference>
<sequence length="25" mass="2930">IYARKDGYISIGPNAWVKEEHLDVR</sequence>
<dbReference type="Proteomes" id="UP000224076">
    <property type="component" value="Unassembled WGS sequence"/>
</dbReference>
<dbReference type="AlphaFoldDB" id="A0A2B3TPT4"/>
<protein>
    <submittedName>
        <fullName evidence="1">Peptidase M23</fullName>
    </submittedName>
</protein>
<evidence type="ECO:0000313" key="1">
    <source>
        <dbReference type="EMBL" id="PFU37293.1"/>
    </source>
</evidence>
<dbReference type="EMBL" id="NUIL01000096">
    <property type="protein sequence ID" value="PGO19900.1"/>
    <property type="molecule type" value="Genomic_DNA"/>
</dbReference>
<name>A0A2B3TPT4_BACCE</name>
<gene>
    <name evidence="2" type="ORF">CN984_30185</name>
    <name evidence="1" type="ORF">COK86_29335</name>
</gene>
<proteinExistence type="predicted"/>
<evidence type="ECO:0000313" key="4">
    <source>
        <dbReference type="Proteomes" id="UP000224076"/>
    </source>
</evidence>
<evidence type="ECO:0000313" key="2">
    <source>
        <dbReference type="EMBL" id="PGO19900.1"/>
    </source>
</evidence>
<organism evidence="1 4">
    <name type="scientific">Bacillus cereus</name>
    <dbReference type="NCBI Taxonomy" id="1396"/>
    <lineage>
        <taxon>Bacteria</taxon>
        <taxon>Bacillati</taxon>
        <taxon>Bacillota</taxon>
        <taxon>Bacilli</taxon>
        <taxon>Bacillales</taxon>
        <taxon>Bacillaceae</taxon>
        <taxon>Bacillus</taxon>
        <taxon>Bacillus cereus group</taxon>
    </lineage>
</organism>
<accession>A0A2B3TPT4</accession>
<evidence type="ECO:0000313" key="3">
    <source>
        <dbReference type="Proteomes" id="UP000223777"/>
    </source>
</evidence>